<proteinExistence type="predicted"/>
<evidence type="ECO:0000313" key="2">
    <source>
        <dbReference type="Proteomes" id="UP000662783"/>
    </source>
</evidence>
<keyword evidence="2" id="KW-1185">Reference proteome</keyword>
<dbReference type="Proteomes" id="UP000662783">
    <property type="component" value="Chromosome"/>
</dbReference>
<name>A0A974WKI1_9BACT</name>
<reference evidence="1" key="1">
    <citation type="submission" date="2021-02" db="EMBL/GenBank/DDBJ databases">
        <title>Fulvivirga sp. S481 isolated from sea water.</title>
        <authorList>
            <person name="Bae S.S."/>
            <person name="Baek K."/>
        </authorList>
    </citation>
    <scope>NUCLEOTIDE SEQUENCE</scope>
    <source>
        <strain evidence="1">S481</strain>
    </source>
</reference>
<protein>
    <submittedName>
        <fullName evidence="1">Uncharacterized protein</fullName>
    </submittedName>
</protein>
<organism evidence="1 2">
    <name type="scientific">Fulvivirga lutea</name>
    <dbReference type="NCBI Taxonomy" id="2810512"/>
    <lineage>
        <taxon>Bacteria</taxon>
        <taxon>Pseudomonadati</taxon>
        <taxon>Bacteroidota</taxon>
        <taxon>Cytophagia</taxon>
        <taxon>Cytophagales</taxon>
        <taxon>Fulvivirgaceae</taxon>
        <taxon>Fulvivirga</taxon>
    </lineage>
</organism>
<dbReference type="EMBL" id="CP070608">
    <property type="protein sequence ID" value="QSE97835.1"/>
    <property type="molecule type" value="Genomic_DNA"/>
</dbReference>
<dbReference type="RefSeq" id="WP_205722343.1">
    <property type="nucleotide sequence ID" value="NZ_CP070608.1"/>
</dbReference>
<evidence type="ECO:0000313" key="1">
    <source>
        <dbReference type="EMBL" id="QSE97835.1"/>
    </source>
</evidence>
<dbReference type="AlphaFoldDB" id="A0A974WKI1"/>
<accession>A0A974WKI1</accession>
<dbReference type="KEGG" id="fuv:JR347_01730"/>
<gene>
    <name evidence="1" type="ORF">JR347_01730</name>
</gene>
<sequence>MKTLSLLIIATVISVVSYANKPQHSIKIIDTEYKNILKFKVDKELIGATIILSYSNGDIVTKEVLERKRLVIDFCDVKSGEYTVEIKKGNYKKDISISKNAEDGVQYGK</sequence>